<dbReference type="SUPFAM" id="SSF52743">
    <property type="entry name" value="Subtilisin-like"/>
    <property type="match status" value="1"/>
</dbReference>
<dbReference type="Gene3D" id="3.40.50.200">
    <property type="entry name" value="Peptidase S8/S53 domain"/>
    <property type="match status" value="1"/>
</dbReference>
<dbReference type="Gene3D" id="2.60.120.1290">
    <property type="match status" value="1"/>
</dbReference>
<evidence type="ECO:0000313" key="3">
    <source>
        <dbReference type="Proteomes" id="UP001623232"/>
    </source>
</evidence>
<proteinExistence type="predicted"/>
<name>A0ABZ2XQE2_9RHOB</name>
<evidence type="ECO:0008006" key="4">
    <source>
        <dbReference type="Google" id="ProtNLM"/>
    </source>
</evidence>
<dbReference type="RefSeq" id="WP_406645700.1">
    <property type="nucleotide sequence ID" value="NZ_CP123584.1"/>
</dbReference>
<accession>A0ABZ2XQE2</accession>
<gene>
    <name evidence="2" type="ORF">QEZ52_17185</name>
</gene>
<feature type="region of interest" description="Disordered" evidence="1">
    <location>
        <begin position="469"/>
        <end position="489"/>
    </location>
</feature>
<dbReference type="EMBL" id="CP123584">
    <property type="protein sequence ID" value="WZK88315.1"/>
    <property type="molecule type" value="Genomic_DNA"/>
</dbReference>
<evidence type="ECO:0000313" key="2">
    <source>
        <dbReference type="EMBL" id="WZK88315.1"/>
    </source>
</evidence>
<reference evidence="2 3" key="1">
    <citation type="submission" date="2023-04" db="EMBL/GenBank/DDBJ databases">
        <title>Complete genome sequence of Alisedimentitalea scapharcae.</title>
        <authorList>
            <person name="Rong J.-C."/>
            <person name="Yi M.-L."/>
            <person name="Zhao Q."/>
        </authorList>
    </citation>
    <scope>NUCLEOTIDE SEQUENCE [LARGE SCALE GENOMIC DNA]</scope>
    <source>
        <strain evidence="2 3">KCTC 42119</strain>
    </source>
</reference>
<evidence type="ECO:0000256" key="1">
    <source>
        <dbReference type="SAM" id="MobiDB-lite"/>
    </source>
</evidence>
<keyword evidence="3" id="KW-1185">Reference proteome</keyword>
<dbReference type="Proteomes" id="UP001623232">
    <property type="component" value="Chromosome"/>
</dbReference>
<organism evidence="2 3">
    <name type="scientific">Aliisedimentitalea scapharcae</name>
    <dbReference type="NCBI Taxonomy" id="1524259"/>
    <lineage>
        <taxon>Bacteria</taxon>
        <taxon>Pseudomonadati</taxon>
        <taxon>Pseudomonadota</taxon>
        <taxon>Alphaproteobacteria</taxon>
        <taxon>Rhodobacterales</taxon>
        <taxon>Roseobacteraceae</taxon>
        <taxon>Aliisedimentitalea</taxon>
    </lineage>
</organism>
<dbReference type="InterPro" id="IPR036852">
    <property type="entry name" value="Peptidase_S8/S53_dom_sf"/>
</dbReference>
<sequence>MTTLTWQARPVPRSAAGHPQIRDRLAEWLCGDGLDFLMHKQKHAAAPEWWFALREGGPTLGAAEHGLDPDQTYRLAAPLPLGQAQFPVPVAAQAPDLPMAGAQPEVLVLVIDNAISLGHERFRSGPASSRIHAAWIMDAEWQDGRVPFGRMWQKSEIDAQLTTHGDDFDALLRSFGQAPSQAPGLPLAWGNTAHGTQIADLAAGYAAGDPEGTAVGIMAVQLPSMVYWDAVGATVGFFAIQGLRRMLAHARTQFPGVPVVVTFAYSITGGPHDGTHYVESQLDAAVEAHLAEGGAPVFPIIPAGNSYDDQRHARGQLDVGTDLSWRLPPGDRSSNVLEIWVPDGADPTVAITLPDGSAFSADAGIWDLQRDGDVIGRLAFEDSFGTGQRRILLILAPTDTTVVRDAATGVAKHRAPAPAGAWGLRISGSTPQTVRAWIHRDDQDFGFQPFEPQSYLEDAAYEALRRHRPKGQGETTVPDGDVSPIKRSGTISGFAGSRRALTVAGARARDRRLSKYSSAADYSGGIGHIAPLVSAVSDVSIVKPGLTSASNRSGGKRWRSGTSAAVPVVARWLSRQLRSGGLPSVMTEAAEGHFSLDSDLVQALFERQGLGHLNSFPLPGINPMR</sequence>
<protein>
    <recommendedName>
        <fullName evidence="4">Subtilase family protein</fullName>
    </recommendedName>
</protein>